<protein>
    <submittedName>
        <fullName evidence="1">Uncharacterized protein</fullName>
    </submittedName>
</protein>
<organism evidence="1 2">
    <name type="scientific">Sphingobacterium mizutaii</name>
    <dbReference type="NCBI Taxonomy" id="1010"/>
    <lineage>
        <taxon>Bacteria</taxon>
        <taxon>Pseudomonadati</taxon>
        <taxon>Bacteroidota</taxon>
        <taxon>Sphingobacteriia</taxon>
        <taxon>Sphingobacteriales</taxon>
        <taxon>Sphingobacteriaceae</taxon>
        <taxon>Sphingobacterium</taxon>
    </lineage>
</organism>
<proteinExistence type="predicted"/>
<sequence length="135" mass="15475">MNDNSPIYIEIQIYTEIETEDLNEDVLFELFKDELLSSSMEFDGPLDRICGEIALTLSSEGGSPDVDDLEIEGFSFDEESLTGEFILNYTVNRIFTCSDLNSHDRSYLEFEFVFDLPNQTFKCSSINNFSQFSPE</sequence>
<accession>A0AAJ4XCM8</accession>
<dbReference type="KEGG" id="smiz:4412673_02635"/>
<dbReference type="EMBL" id="LT906468">
    <property type="protein sequence ID" value="SNV52196.1"/>
    <property type="molecule type" value="Genomic_DNA"/>
</dbReference>
<name>A0AAJ4XCM8_9SPHI</name>
<dbReference type="AlphaFoldDB" id="A0AAJ4XCM8"/>
<dbReference type="RefSeq" id="WP_093097546.1">
    <property type="nucleotide sequence ID" value="NZ_FNGK01000001.1"/>
</dbReference>
<gene>
    <name evidence="1" type="ORF">SAMEA4412673_02635</name>
</gene>
<dbReference type="Proteomes" id="UP000215355">
    <property type="component" value="Chromosome 1"/>
</dbReference>
<evidence type="ECO:0000313" key="2">
    <source>
        <dbReference type="Proteomes" id="UP000215355"/>
    </source>
</evidence>
<evidence type="ECO:0000313" key="1">
    <source>
        <dbReference type="EMBL" id="SNV52196.1"/>
    </source>
</evidence>
<reference evidence="1 2" key="1">
    <citation type="submission" date="2017-06" db="EMBL/GenBank/DDBJ databases">
        <authorList>
            <consortium name="Pathogen Informatics"/>
        </authorList>
    </citation>
    <scope>NUCLEOTIDE SEQUENCE [LARGE SCALE GENOMIC DNA]</scope>
    <source>
        <strain evidence="1 2">NCTC12149</strain>
    </source>
</reference>